<dbReference type="Proteomes" id="UP001283361">
    <property type="component" value="Unassembled WGS sequence"/>
</dbReference>
<dbReference type="EMBL" id="JAWDGP010003433">
    <property type="protein sequence ID" value="KAK3774324.1"/>
    <property type="molecule type" value="Genomic_DNA"/>
</dbReference>
<evidence type="ECO:0000313" key="2">
    <source>
        <dbReference type="EMBL" id="KAK3774324.1"/>
    </source>
</evidence>
<evidence type="ECO:0000313" key="3">
    <source>
        <dbReference type="Proteomes" id="UP001283361"/>
    </source>
</evidence>
<comment type="caution">
    <text evidence="2">The sequence shown here is derived from an EMBL/GenBank/DDBJ whole genome shotgun (WGS) entry which is preliminary data.</text>
</comment>
<keyword evidence="3" id="KW-1185">Reference proteome</keyword>
<name>A0AAE0ZRM7_9GAST</name>
<sequence length="341" mass="38818">MEDTKEHLEIEHKSFVNLLCRICGLRSKKCAQRYLKKKPRQCANHEKTILKLFHIDVQNDGPNHSSTLCDSCYGRIRGFEHKPVTEGMLKAAQSVISDSSIWCVFNAQLTSDQCPLCAHYISLGRAGRKRKVQKTAPVQEETNPNHCNIDMSTSPLCTPDMDQSTFSEVVTSTPKKSRRHLLFEKNPGPSTSTFKEKATSPIRPMISTQLANRITSPIKDGHDTLRQTLHSACDKQLKNIPLNKKEIAVLNSLLYSRLEQLEDDKGLIRIKTKGQPKMYKRFSKPRKQTTNASSPTKKRRSREIKTLRSMIAGRSTEATEFQEESDLRRTTAQRARKILLI</sequence>
<evidence type="ECO:0000256" key="1">
    <source>
        <dbReference type="SAM" id="MobiDB-lite"/>
    </source>
</evidence>
<feature type="compositionally biased region" description="Basic residues" evidence="1">
    <location>
        <begin position="275"/>
        <end position="287"/>
    </location>
</feature>
<dbReference type="AlphaFoldDB" id="A0AAE0ZRM7"/>
<reference evidence="2" key="1">
    <citation type="journal article" date="2023" name="G3 (Bethesda)">
        <title>A reference genome for the long-term kleptoplast-retaining sea slug Elysia crispata morphotype clarki.</title>
        <authorList>
            <person name="Eastman K.E."/>
            <person name="Pendleton A.L."/>
            <person name="Shaikh M.A."/>
            <person name="Suttiyut T."/>
            <person name="Ogas R."/>
            <person name="Tomko P."/>
            <person name="Gavelis G."/>
            <person name="Widhalm J.R."/>
            <person name="Wisecaver J.H."/>
        </authorList>
    </citation>
    <scope>NUCLEOTIDE SEQUENCE</scope>
    <source>
        <strain evidence="2">ECLA1</strain>
    </source>
</reference>
<feature type="region of interest" description="Disordered" evidence="1">
    <location>
        <begin position="275"/>
        <end position="303"/>
    </location>
</feature>
<organism evidence="2 3">
    <name type="scientific">Elysia crispata</name>
    <name type="common">lettuce slug</name>
    <dbReference type="NCBI Taxonomy" id="231223"/>
    <lineage>
        <taxon>Eukaryota</taxon>
        <taxon>Metazoa</taxon>
        <taxon>Spiralia</taxon>
        <taxon>Lophotrochozoa</taxon>
        <taxon>Mollusca</taxon>
        <taxon>Gastropoda</taxon>
        <taxon>Heterobranchia</taxon>
        <taxon>Euthyneura</taxon>
        <taxon>Panpulmonata</taxon>
        <taxon>Sacoglossa</taxon>
        <taxon>Placobranchoidea</taxon>
        <taxon>Plakobranchidae</taxon>
        <taxon>Elysia</taxon>
    </lineage>
</organism>
<accession>A0AAE0ZRM7</accession>
<gene>
    <name evidence="2" type="ORF">RRG08_056371</name>
</gene>
<protein>
    <submittedName>
        <fullName evidence="2">Uncharacterized protein</fullName>
    </submittedName>
</protein>
<proteinExistence type="predicted"/>